<dbReference type="RefSeq" id="WP_145363567.1">
    <property type="nucleotide sequence ID" value="NZ_CP036268.1"/>
</dbReference>
<dbReference type="Proteomes" id="UP000317318">
    <property type="component" value="Chromosome"/>
</dbReference>
<dbReference type="KEGG" id="svp:Pan189_18350"/>
<dbReference type="OrthoDB" id="290444at2"/>
<gene>
    <name evidence="1" type="ORF">Pan189_18350</name>
</gene>
<proteinExistence type="predicted"/>
<organism evidence="1 2">
    <name type="scientific">Stratiformator vulcanicus</name>
    <dbReference type="NCBI Taxonomy" id="2527980"/>
    <lineage>
        <taxon>Bacteria</taxon>
        <taxon>Pseudomonadati</taxon>
        <taxon>Planctomycetota</taxon>
        <taxon>Planctomycetia</taxon>
        <taxon>Planctomycetales</taxon>
        <taxon>Planctomycetaceae</taxon>
        <taxon>Stratiformator</taxon>
    </lineage>
</organism>
<dbReference type="EMBL" id="CP036268">
    <property type="protein sequence ID" value="QDT37455.1"/>
    <property type="molecule type" value="Genomic_DNA"/>
</dbReference>
<name>A0A517R0M9_9PLAN</name>
<sequence length="108" mass="11854">MELPDQLAVIARRISDYPDARHAVINVADDFAAVATSPGIPDGHRPEFDDLARELSDIKPRFPSQPTTSILFDRAGLGKPGRERALRIAHRIEALSRDLAADRAGRTT</sequence>
<evidence type="ECO:0000313" key="2">
    <source>
        <dbReference type="Proteomes" id="UP000317318"/>
    </source>
</evidence>
<keyword evidence="2" id="KW-1185">Reference proteome</keyword>
<reference evidence="1 2" key="1">
    <citation type="submission" date="2019-02" db="EMBL/GenBank/DDBJ databases">
        <title>Deep-cultivation of Planctomycetes and their phenomic and genomic characterization uncovers novel biology.</title>
        <authorList>
            <person name="Wiegand S."/>
            <person name="Jogler M."/>
            <person name="Boedeker C."/>
            <person name="Pinto D."/>
            <person name="Vollmers J."/>
            <person name="Rivas-Marin E."/>
            <person name="Kohn T."/>
            <person name="Peeters S.H."/>
            <person name="Heuer A."/>
            <person name="Rast P."/>
            <person name="Oberbeckmann S."/>
            <person name="Bunk B."/>
            <person name="Jeske O."/>
            <person name="Meyerdierks A."/>
            <person name="Storesund J.E."/>
            <person name="Kallscheuer N."/>
            <person name="Luecker S."/>
            <person name="Lage O.M."/>
            <person name="Pohl T."/>
            <person name="Merkel B.J."/>
            <person name="Hornburger P."/>
            <person name="Mueller R.-W."/>
            <person name="Bruemmer F."/>
            <person name="Labrenz M."/>
            <person name="Spormann A.M."/>
            <person name="Op den Camp H."/>
            <person name="Overmann J."/>
            <person name="Amann R."/>
            <person name="Jetten M.S.M."/>
            <person name="Mascher T."/>
            <person name="Medema M.H."/>
            <person name="Devos D.P."/>
            <person name="Kaster A.-K."/>
            <person name="Ovreas L."/>
            <person name="Rohde M."/>
            <person name="Galperin M.Y."/>
            <person name="Jogler C."/>
        </authorList>
    </citation>
    <scope>NUCLEOTIDE SEQUENCE [LARGE SCALE GENOMIC DNA]</scope>
    <source>
        <strain evidence="1 2">Pan189</strain>
    </source>
</reference>
<protein>
    <submittedName>
        <fullName evidence="1">Uncharacterized protein</fullName>
    </submittedName>
</protein>
<accession>A0A517R0M9</accession>
<dbReference type="AlphaFoldDB" id="A0A517R0M9"/>
<evidence type="ECO:0000313" key="1">
    <source>
        <dbReference type="EMBL" id="QDT37455.1"/>
    </source>
</evidence>